<dbReference type="GO" id="GO:0030139">
    <property type="term" value="C:endocytic vesicle"/>
    <property type="evidence" value="ECO:0007669"/>
    <property type="project" value="TreeGrafter"/>
</dbReference>
<reference evidence="10" key="1">
    <citation type="journal article" date="2019" name="bioRxiv">
        <title>The Genome of the Zebra Mussel, Dreissena polymorpha: A Resource for Invasive Species Research.</title>
        <authorList>
            <person name="McCartney M.A."/>
            <person name="Auch B."/>
            <person name="Kono T."/>
            <person name="Mallez S."/>
            <person name="Zhang Y."/>
            <person name="Obille A."/>
            <person name="Becker A."/>
            <person name="Abrahante J.E."/>
            <person name="Garbe J."/>
            <person name="Badalamenti J.P."/>
            <person name="Herman A."/>
            <person name="Mangelson H."/>
            <person name="Liachko I."/>
            <person name="Sullivan S."/>
            <person name="Sone E.D."/>
            <person name="Koren S."/>
            <person name="Silverstein K.A.T."/>
            <person name="Beckman K.B."/>
            <person name="Gohl D.M."/>
        </authorList>
    </citation>
    <scope>NUCLEOTIDE SEQUENCE</scope>
    <source>
        <strain evidence="10">Duluth1</strain>
        <tissue evidence="10">Whole animal</tissue>
    </source>
</reference>
<dbReference type="PANTHER" id="PTHR15726:SF7">
    <property type="entry name" value="NUCLEAR FALLOUT, ISOFORM J"/>
    <property type="match status" value="1"/>
</dbReference>
<sequence>MARTPSLTDSNGFILHAEMQKLKEANKHLAEENEELNAQLLAQTVQEGRHIMQEGSSLAEELDHMTKEELMKSLREQQDVNRRLSQYVDKILLTILEKNPSVLEKK</sequence>
<evidence type="ECO:0000256" key="1">
    <source>
        <dbReference type="ARBA" id="ARBA00004214"/>
    </source>
</evidence>
<dbReference type="Pfam" id="PF09457">
    <property type="entry name" value="RBD-FIP"/>
    <property type="match status" value="1"/>
</dbReference>
<keyword evidence="5" id="KW-0967">Endosome</keyword>
<evidence type="ECO:0000259" key="9">
    <source>
        <dbReference type="PROSITE" id="PS51511"/>
    </source>
</evidence>
<keyword evidence="7" id="KW-0472">Membrane</keyword>
<dbReference type="GO" id="GO:0055038">
    <property type="term" value="C:recycling endosome membrane"/>
    <property type="evidence" value="ECO:0007669"/>
    <property type="project" value="UniProtKB-SubCell"/>
</dbReference>
<evidence type="ECO:0000313" key="10">
    <source>
        <dbReference type="EMBL" id="KAH3873429.1"/>
    </source>
</evidence>
<dbReference type="PROSITE" id="PS51511">
    <property type="entry name" value="FIP_RBD"/>
    <property type="match status" value="1"/>
</dbReference>
<evidence type="ECO:0000256" key="6">
    <source>
        <dbReference type="ARBA" id="ARBA00023054"/>
    </source>
</evidence>
<dbReference type="Proteomes" id="UP000828390">
    <property type="component" value="Unassembled WGS sequence"/>
</dbReference>
<feature type="domain" description="FIP-RBD" evidence="9">
    <location>
        <begin position="44"/>
        <end position="106"/>
    </location>
</feature>
<keyword evidence="4" id="KW-0813">Transport</keyword>
<protein>
    <recommendedName>
        <fullName evidence="9">FIP-RBD domain-containing protein</fullName>
    </recommendedName>
</protein>
<dbReference type="GO" id="GO:0032154">
    <property type="term" value="C:cleavage furrow"/>
    <property type="evidence" value="ECO:0007669"/>
    <property type="project" value="UniProtKB-SubCell"/>
</dbReference>
<feature type="coiled-coil region" evidence="8">
    <location>
        <begin position="15"/>
        <end position="46"/>
    </location>
</feature>
<evidence type="ECO:0000256" key="4">
    <source>
        <dbReference type="ARBA" id="ARBA00022448"/>
    </source>
</evidence>
<evidence type="ECO:0000256" key="7">
    <source>
        <dbReference type="ARBA" id="ARBA00023136"/>
    </source>
</evidence>
<evidence type="ECO:0000256" key="8">
    <source>
        <dbReference type="SAM" id="Coils"/>
    </source>
</evidence>
<dbReference type="GO" id="GO:0032465">
    <property type="term" value="P:regulation of cytokinesis"/>
    <property type="evidence" value="ECO:0007669"/>
    <property type="project" value="TreeGrafter"/>
</dbReference>
<dbReference type="InterPro" id="IPR019018">
    <property type="entry name" value="Rab-bd_FIP-RBD"/>
</dbReference>
<dbReference type="GO" id="GO:0030496">
    <property type="term" value="C:midbody"/>
    <property type="evidence" value="ECO:0007669"/>
    <property type="project" value="UniProtKB-SubCell"/>
</dbReference>
<comment type="caution">
    <text evidence="10">The sequence shown here is derived from an EMBL/GenBank/DDBJ whole genome shotgun (WGS) entry which is preliminary data.</text>
</comment>
<keyword evidence="6 8" id="KW-0175">Coiled coil</keyword>
<evidence type="ECO:0000313" key="11">
    <source>
        <dbReference type="Proteomes" id="UP000828390"/>
    </source>
</evidence>
<dbReference type="Gene3D" id="1.20.5.2440">
    <property type="match status" value="1"/>
</dbReference>
<dbReference type="PANTHER" id="PTHR15726">
    <property type="entry name" value="RAB11-FAMILY INTERACTING PROTEIN"/>
    <property type="match status" value="1"/>
</dbReference>
<dbReference type="SUPFAM" id="SSF144270">
    <property type="entry name" value="Eferin C-derminal domain-like"/>
    <property type="match status" value="1"/>
</dbReference>
<organism evidence="10 11">
    <name type="scientific">Dreissena polymorpha</name>
    <name type="common">Zebra mussel</name>
    <name type="synonym">Mytilus polymorpha</name>
    <dbReference type="NCBI Taxonomy" id="45954"/>
    <lineage>
        <taxon>Eukaryota</taxon>
        <taxon>Metazoa</taxon>
        <taxon>Spiralia</taxon>
        <taxon>Lophotrochozoa</taxon>
        <taxon>Mollusca</taxon>
        <taxon>Bivalvia</taxon>
        <taxon>Autobranchia</taxon>
        <taxon>Heteroconchia</taxon>
        <taxon>Euheterodonta</taxon>
        <taxon>Imparidentia</taxon>
        <taxon>Neoheterodontei</taxon>
        <taxon>Myida</taxon>
        <taxon>Dreissenoidea</taxon>
        <taxon>Dreissenidae</taxon>
        <taxon>Dreissena</taxon>
    </lineage>
</organism>
<name>A0A9D4MCX8_DREPO</name>
<evidence type="ECO:0000256" key="5">
    <source>
        <dbReference type="ARBA" id="ARBA00022753"/>
    </source>
</evidence>
<proteinExistence type="predicted"/>
<dbReference type="AlphaFoldDB" id="A0A9D4MCX8"/>
<gene>
    <name evidence="10" type="ORF">DPMN_036664</name>
</gene>
<dbReference type="EMBL" id="JAIWYP010000002">
    <property type="protein sequence ID" value="KAH3873429.1"/>
    <property type="molecule type" value="Genomic_DNA"/>
</dbReference>
<reference evidence="10" key="2">
    <citation type="submission" date="2020-11" db="EMBL/GenBank/DDBJ databases">
        <authorList>
            <person name="McCartney M.A."/>
            <person name="Auch B."/>
            <person name="Kono T."/>
            <person name="Mallez S."/>
            <person name="Becker A."/>
            <person name="Gohl D.M."/>
            <person name="Silverstein K.A.T."/>
            <person name="Koren S."/>
            <person name="Bechman K.B."/>
            <person name="Herman A."/>
            <person name="Abrahante J.E."/>
            <person name="Garbe J."/>
        </authorList>
    </citation>
    <scope>NUCLEOTIDE SEQUENCE</scope>
    <source>
        <strain evidence="10">Duluth1</strain>
        <tissue evidence="10">Whole animal</tissue>
    </source>
</reference>
<dbReference type="GO" id="GO:0032456">
    <property type="term" value="P:endocytic recycling"/>
    <property type="evidence" value="ECO:0007669"/>
    <property type="project" value="TreeGrafter"/>
</dbReference>
<accession>A0A9D4MCX8</accession>
<dbReference type="InterPro" id="IPR037245">
    <property type="entry name" value="FIP-RBD_C_sf"/>
</dbReference>
<keyword evidence="11" id="KW-1185">Reference proteome</keyword>
<dbReference type="InterPro" id="IPR051977">
    <property type="entry name" value="Rab11-interacting_regulator"/>
</dbReference>
<evidence type="ECO:0000256" key="2">
    <source>
        <dbReference type="ARBA" id="ARBA00004626"/>
    </source>
</evidence>
<evidence type="ECO:0000256" key="3">
    <source>
        <dbReference type="ARBA" id="ARBA00004654"/>
    </source>
</evidence>
<comment type="subcellular location">
    <subcellularLocation>
        <location evidence="2">Cleavage furrow</location>
    </subcellularLocation>
    <subcellularLocation>
        <location evidence="1">Midbody</location>
    </subcellularLocation>
    <subcellularLocation>
        <location evidence="3">Recycling endosome membrane</location>
        <topology evidence="3">Peripheral membrane protein</topology>
    </subcellularLocation>
</comment>